<evidence type="ECO:0000256" key="3">
    <source>
        <dbReference type="ARBA" id="ARBA00023155"/>
    </source>
</evidence>
<evidence type="ECO:0000256" key="4">
    <source>
        <dbReference type="ARBA" id="ARBA00023242"/>
    </source>
</evidence>
<dbReference type="PROSITE" id="PS00027">
    <property type="entry name" value="HOMEOBOX_1"/>
    <property type="match status" value="1"/>
</dbReference>
<evidence type="ECO:0000313" key="9">
    <source>
        <dbReference type="EMBL" id="AKA95388.1"/>
    </source>
</evidence>
<feature type="region of interest" description="Disordered" evidence="7">
    <location>
        <begin position="92"/>
        <end position="185"/>
    </location>
</feature>
<feature type="compositionally biased region" description="Low complexity" evidence="7">
    <location>
        <begin position="106"/>
        <end position="164"/>
    </location>
</feature>
<evidence type="ECO:0000256" key="1">
    <source>
        <dbReference type="ARBA" id="ARBA00004123"/>
    </source>
</evidence>
<dbReference type="InterPro" id="IPR009057">
    <property type="entry name" value="Homeodomain-like_sf"/>
</dbReference>
<comment type="subcellular location">
    <subcellularLocation>
        <location evidence="1 5 6">Nucleus</location>
    </subcellularLocation>
</comment>
<dbReference type="EMBL" id="KM816850">
    <property type="protein sequence ID" value="AKA95388.1"/>
    <property type="molecule type" value="mRNA"/>
</dbReference>
<dbReference type="InterPro" id="IPR001356">
    <property type="entry name" value="HD"/>
</dbReference>
<dbReference type="PROSITE" id="PS50071">
    <property type="entry name" value="HOMEOBOX_2"/>
    <property type="match status" value="1"/>
</dbReference>
<evidence type="ECO:0000256" key="2">
    <source>
        <dbReference type="ARBA" id="ARBA00023125"/>
    </source>
</evidence>
<keyword evidence="2 5" id="KW-0238">DNA-binding</keyword>
<dbReference type="PANTHER" id="PTHR24329">
    <property type="entry name" value="HOMEOBOX PROTEIN ARISTALESS"/>
    <property type="match status" value="1"/>
</dbReference>
<evidence type="ECO:0000256" key="7">
    <source>
        <dbReference type="SAM" id="MobiDB-lite"/>
    </source>
</evidence>
<keyword evidence="4 5" id="KW-0539">Nucleus</keyword>
<feature type="domain" description="Homeobox" evidence="8">
    <location>
        <begin position="38"/>
        <end position="98"/>
    </location>
</feature>
<sequence>MESILGLPNQVPSFPAVPAPSAIMPSSPVDDRQFAPRNRRRRTRTIYTPEQLASMEAVFASNQYPDINSREALADAIDMTEARVQVWFQNRRARQRRQGKRQGTDTESVSSSNTPSESSSSSRPPSIASSTVSSESASLHAPSPASSPKPMVSSSPSTLPTSTEKSTKKTTEDSKTVPSPSSSGVCALPCCSPPSIYTAYPSLYARTPQSDYVPSTIPSYGQLPAPGYSYSSIPPTYAYPGTAAAAAAFYYPTALTSMTSAYHRPTVFNFPPVAGANLISRVQEMPSKTSAPP</sequence>
<feature type="compositionally biased region" description="Low complexity" evidence="7">
    <location>
        <begin position="11"/>
        <end position="22"/>
    </location>
</feature>
<accession>A0A0E3KJY9</accession>
<feature type="region of interest" description="Disordered" evidence="7">
    <location>
        <begin position="1"/>
        <end position="46"/>
    </location>
</feature>
<feature type="DNA-binding region" description="Homeobox" evidence="5">
    <location>
        <begin position="40"/>
        <end position="99"/>
    </location>
</feature>
<evidence type="ECO:0000256" key="5">
    <source>
        <dbReference type="PROSITE-ProRule" id="PRU00108"/>
    </source>
</evidence>
<dbReference type="CDD" id="cd00086">
    <property type="entry name" value="homeodomain"/>
    <property type="match status" value="1"/>
</dbReference>
<dbReference type="InterPro" id="IPR017970">
    <property type="entry name" value="Homeobox_CS"/>
</dbReference>
<evidence type="ECO:0000256" key="6">
    <source>
        <dbReference type="RuleBase" id="RU000682"/>
    </source>
</evidence>
<gene>
    <name evidence="9" type="primary">phb1</name>
</gene>
<evidence type="ECO:0000259" key="8">
    <source>
        <dbReference type="PROSITE" id="PS50071"/>
    </source>
</evidence>
<name>A0A0E3KJY9_9ECHI</name>
<dbReference type="Gene3D" id="1.10.10.60">
    <property type="entry name" value="Homeodomain-like"/>
    <property type="match status" value="1"/>
</dbReference>
<organism evidence="9">
    <name type="scientific">Amphiura filiformis</name>
    <dbReference type="NCBI Taxonomy" id="82378"/>
    <lineage>
        <taxon>Eukaryota</taxon>
        <taxon>Metazoa</taxon>
        <taxon>Echinodermata</taxon>
        <taxon>Eleutherozoa</taxon>
        <taxon>Asterozoa</taxon>
        <taxon>Ophiuroidea</taxon>
        <taxon>Myophiuroidea</taxon>
        <taxon>Metophiurida</taxon>
        <taxon>Ophintegrida</taxon>
        <taxon>Amphilepidida</taxon>
        <taxon>Ophiurina</taxon>
        <taxon>Gnathophiurina</taxon>
        <taxon>Amphiuroidea</taxon>
        <taxon>Amphiuridae</taxon>
        <taxon>Amphiura</taxon>
    </lineage>
</organism>
<dbReference type="GO" id="GO:0000977">
    <property type="term" value="F:RNA polymerase II transcription regulatory region sequence-specific DNA binding"/>
    <property type="evidence" value="ECO:0007669"/>
    <property type="project" value="TreeGrafter"/>
</dbReference>
<dbReference type="GO" id="GO:0005634">
    <property type="term" value="C:nucleus"/>
    <property type="evidence" value="ECO:0007669"/>
    <property type="project" value="UniProtKB-SubCell"/>
</dbReference>
<dbReference type="InterPro" id="IPR050649">
    <property type="entry name" value="Paired_Homeobox_TFs"/>
</dbReference>
<dbReference type="SUPFAM" id="SSF46689">
    <property type="entry name" value="Homeodomain-like"/>
    <property type="match status" value="1"/>
</dbReference>
<protein>
    <submittedName>
        <fullName evidence="9">Paired mesoderm homeobox protein like 1</fullName>
    </submittedName>
</protein>
<feature type="non-terminal residue" evidence="9">
    <location>
        <position position="293"/>
    </location>
</feature>
<dbReference type="SMART" id="SM00389">
    <property type="entry name" value="HOX"/>
    <property type="match status" value="1"/>
</dbReference>
<keyword evidence="3 5" id="KW-0371">Homeobox</keyword>
<dbReference type="AlphaFoldDB" id="A0A0E3KJY9"/>
<feature type="compositionally biased region" description="Basic and acidic residues" evidence="7">
    <location>
        <begin position="165"/>
        <end position="175"/>
    </location>
</feature>
<dbReference type="GO" id="GO:0000981">
    <property type="term" value="F:DNA-binding transcription factor activity, RNA polymerase II-specific"/>
    <property type="evidence" value="ECO:0007669"/>
    <property type="project" value="InterPro"/>
</dbReference>
<reference evidence="9" key="1">
    <citation type="submission" date="2014-10" db="EMBL/GenBank/DDBJ databases">
        <title>Same morphology, different developmental programs: lesson from echinoderm larval skeleton.</title>
        <authorList>
            <person name="Dylus D.V."/>
            <person name="Czarkwiani A."/>
            <person name="Stangberg J."/>
            <person name="Martinez-Ortega O."/>
            <person name="Dupont S."/>
            <person name="Oliveri P."/>
        </authorList>
    </citation>
    <scope>NUCLEOTIDE SEQUENCE</scope>
</reference>
<proteinExistence type="evidence at transcript level"/>
<dbReference type="PANTHER" id="PTHR24329:SF543">
    <property type="entry name" value="FI01017P-RELATED"/>
    <property type="match status" value="1"/>
</dbReference>
<dbReference type="Pfam" id="PF00046">
    <property type="entry name" value="Homeodomain"/>
    <property type="match status" value="1"/>
</dbReference>